<accession>A0A4D4JIC0</accession>
<evidence type="ECO:0008006" key="3">
    <source>
        <dbReference type="Google" id="ProtNLM"/>
    </source>
</evidence>
<proteinExistence type="predicted"/>
<protein>
    <recommendedName>
        <fullName evidence="3">ESX-1 secretion-associated protein</fullName>
    </recommendedName>
</protein>
<evidence type="ECO:0000313" key="2">
    <source>
        <dbReference type="Proteomes" id="UP000298860"/>
    </source>
</evidence>
<gene>
    <name evidence="1" type="ORF">GTS_56520</name>
</gene>
<evidence type="ECO:0000313" key="1">
    <source>
        <dbReference type="EMBL" id="GDY34019.1"/>
    </source>
</evidence>
<sequence length="60" mass="6413">MIGSFIPGLLQPLVDRASQVISAGSESVSQTGRMLQRTLEDYDQAESGATAGFRGLEEQL</sequence>
<name>A0A4D4JIC0_9PSEU</name>
<keyword evidence="2" id="KW-1185">Reference proteome</keyword>
<reference evidence="2" key="1">
    <citation type="submission" date="2019-04" db="EMBL/GenBank/DDBJ databases">
        <title>Draft genome sequence of Pseudonocardiaceae bacterium SL3-2-4.</title>
        <authorList>
            <person name="Ningsih F."/>
            <person name="Yokota A."/>
            <person name="Sakai Y."/>
            <person name="Nanatani K."/>
            <person name="Yabe S."/>
            <person name="Oetari A."/>
            <person name="Sjamsuridzal W."/>
        </authorList>
    </citation>
    <scope>NUCLEOTIDE SEQUENCE [LARGE SCALE GENOMIC DNA]</scope>
    <source>
        <strain evidence="2">SL3-2-4</strain>
    </source>
</reference>
<organism evidence="1 2">
    <name type="scientific">Gandjariella thermophila</name>
    <dbReference type="NCBI Taxonomy" id="1931992"/>
    <lineage>
        <taxon>Bacteria</taxon>
        <taxon>Bacillati</taxon>
        <taxon>Actinomycetota</taxon>
        <taxon>Actinomycetes</taxon>
        <taxon>Pseudonocardiales</taxon>
        <taxon>Pseudonocardiaceae</taxon>
        <taxon>Gandjariella</taxon>
    </lineage>
</organism>
<dbReference type="Proteomes" id="UP000298860">
    <property type="component" value="Unassembled WGS sequence"/>
</dbReference>
<comment type="caution">
    <text evidence="1">The sequence shown here is derived from an EMBL/GenBank/DDBJ whole genome shotgun (WGS) entry which is preliminary data.</text>
</comment>
<dbReference type="EMBL" id="BJFL01000081">
    <property type="protein sequence ID" value="GDY34019.1"/>
    <property type="molecule type" value="Genomic_DNA"/>
</dbReference>
<dbReference type="RefSeq" id="WP_137816913.1">
    <property type="nucleotide sequence ID" value="NZ_BJFL01000081.1"/>
</dbReference>
<dbReference type="AlphaFoldDB" id="A0A4D4JIC0"/>